<dbReference type="PANTHER" id="PTHR43689">
    <property type="entry name" value="HYDROLASE"/>
    <property type="match status" value="1"/>
</dbReference>
<evidence type="ECO:0000313" key="1">
    <source>
        <dbReference type="EMBL" id="KAG8380861.1"/>
    </source>
</evidence>
<evidence type="ECO:0000313" key="2">
    <source>
        <dbReference type="Proteomes" id="UP000826271"/>
    </source>
</evidence>
<dbReference type="InterPro" id="IPR029058">
    <property type="entry name" value="AB_hydrolase_fold"/>
</dbReference>
<accession>A0AAV6XCP4</accession>
<name>A0AAV6XCP4_9LAMI</name>
<dbReference type="GO" id="GO:0009941">
    <property type="term" value="C:chloroplast envelope"/>
    <property type="evidence" value="ECO:0007669"/>
    <property type="project" value="TreeGrafter"/>
</dbReference>
<comment type="caution">
    <text evidence="1">The sequence shown here is derived from an EMBL/GenBank/DDBJ whole genome shotgun (WGS) entry which is preliminary data.</text>
</comment>
<protein>
    <submittedName>
        <fullName evidence="1">Uncharacterized protein</fullName>
    </submittedName>
</protein>
<dbReference type="Gene3D" id="3.40.50.1820">
    <property type="entry name" value="alpha/beta hydrolase"/>
    <property type="match status" value="1"/>
</dbReference>
<proteinExistence type="predicted"/>
<dbReference type="EMBL" id="WHWC01000006">
    <property type="protein sequence ID" value="KAG8380861.1"/>
    <property type="molecule type" value="Genomic_DNA"/>
</dbReference>
<keyword evidence="2" id="KW-1185">Reference proteome</keyword>
<gene>
    <name evidence="1" type="ORF">BUALT_Bualt06G0060500</name>
</gene>
<organism evidence="1 2">
    <name type="scientific">Buddleja alternifolia</name>
    <dbReference type="NCBI Taxonomy" id="168488"/>
    <lineage>
        <taxon>Eukaryota</taxon>
        <taxon>Viridiplantae</taxon>
        <taxon>Streptophyta</taxon>
        <taxon>Embryophyta</taxon>
        <taxon>Tracheophyta</taxon>
        <taxon>Spermatophyta</taxon>
        <taxon>Magnoliopsida</taxon>
        <taxon>eudicotyledons</taxon>
        <taxon>Gunneridae</taxon>
        <taxon>Pentapetalae</taxon>
        <taxon>asterids</taxon>
        <taxon>lamiids</taxon>
        <taxon>Lamiales</taxon>
        <taxon>Scrophulariaceae</taxon>
        <taxon>Buddlejeae</taxon>
        <taxon>Buddleja</taxon>
    </lineage>
</organism>
<dbReference type="Proteomes" id="UP000826271">
    <property type="component" value="Unassembled WGS sequence"/>
</dbReference>
<dbReference type="AlphaFoldDB" id="A0AAV6XCP4"/>
<reference evidence="1" key="1">
    <citation type="submission" date="2019-10" db="EMBL/GenBank/DDBJ databases">
        <authorList>
            <person name="Zhang R."/>
            <person name="Pan Y."/>
            <person name="Wang J."/>
            <person name="Ma R."/>
            <person name="Yu S."/>
        </authorList>
    </citation>
    <scope>NUCLEOTIDE SEQUENCE</scope>
    <source>
        <strain evidence="1">LA-IB0</strain>
        <tissue evidence="1">Leaf</tissue>
    </source>
</reference>
<dbReference type="SUPFAM" id="SSF53474">
    <property type="entry name" value="alpha/beta-Hydrolases"/>
    <property type="match status" value="1"/>
</dbReference>
<dbReference type="PANTHER" id="PTHR43689:SF1">
    <property type="entry name" value="ALPHA_BETA-HYDROLASES SUPERFAMILY PROTEIN"/>
    <property type="match status" value="1"/>
</dbReference>
<sequence length="136" mass="15458">MLCIFIKCTTKILRRQYCIWVTGMSDLINALYNKALSVVLRSTLLFRSAWYDSNQVSDHVLEGYTKPLKVKGWDRALVEYTVAMLTDSASKPKPSLAKRLTEISCPVLIVTGDTDRLVPSWNSVRFRGPFQDLALK</sequence>